<dbReference type="AlphaFoldDB" id="A0A8X8XTR5"/>
<dbReference type="PANTHER" id="PTHR33312:SF5">
    <property type="entry name" value="MEMBRANE-ASSOCIATED KINASE REGULATOR 4-RELATED"/>
    <property type="match status" value="1"/>
</dbReference>
<dbReference type="InterPro" id="IPR039620">
    <property type="entry name" value="BKI1/MAKR1/3/4"/>
</dbReference>
<dbReference type="GO" id="GO:0005886">
    <property type="term" value="C:plasma membrane"/>
    <property type="evidence" value="ECO:0007669"/>
    <property type="project" value="InterPro"/>
</dbReference>
<dbReference type="GO" id="GO:0019210">
    <property type="term" value="F:kinase inhibitor activity"/>
    <property type="evidence" value="ECO:0007669"/>
    <property type="project" value="InterPro"/>
</dbReference>
<comment type="caution">
    <text evidence="2">The sequence shown here is derived from an EMBL/GenBank/DDBJ whole genome shotgun (WGS) entry which is preliminary data.</text>
</comment>
<dbReference type="OrthoDB" id="1938320at2759"/>
<dbReference type="EMBL" id="PNBA02000007">
    <property type="protein sequence ID" value="KAG6418599.1"/>
    <property type="molecule type" value="Genomic_DNA"/>
</dbReference>
<dbReference type="Proteomes" id="UP000298416">
    <property type="component" value="Unassembled WGS sequence"/>
</dbReference>
<gene>
    <name evidence="2" type="ORF">SASPL_120803</name>
</gene>
<evidence type="ECO:0008006" key="4">
    <source>
        <dbReference type="Google" id="ProtNLM"/>
    </source>
</evidence>
<organism evidence="2">
    <name type="scientific">Salvia splendens</name>
    <name type="common">Scarlet sage</name>
    <dbReference type="NCBI Taxonomy" id="180675"/>
    <lineage>
        <taxon>Eukaryota</taxon>
        <taxon>Viridiplantae</taxon>
        <taxon>Streptophyta</taxon>
        <taxon>Embryophyta</taxon>
        <taxon>Tracheophyta</taxon>
        <taxon>Spermatophyta</taxon>
        <taxon>Magnoliopsida</taxon>
        <taxon>eudicotyledons</taxon>
        <taxon>Gunneridae</taxon>
        <taxon>Pentapetalae</taxon>
        <taxon>asterids</taxon>
        <taxon>lamiids</taxon>
        <taxon>Lamiales</taxon>
        <taxon>Lamiaceae</taxon>
        <taxon>Nepetoideae</taxon>
        <taxon>Mentheae</taxon>
        <taxon>Salviinae</taxon>
        <taxon>Salvia</taxon>
        <taxon>Salvia subgen. Calosphace</taxon>
        <taxon>core Calosphace</taxon>
    </lineage>
</organism>
<feature type="compositionally biased region" description="Low complexity" evidence="1">
    <location>
        <begin position="8"/>
        <end position="19"/>
    </location>
</feature>
<dbReference type="PANTHER" id="PTHR33312">
    <property type="entry name" value="MEMBRANE-ASSOCIATED KINASE REGULATOR 4-RELATED"/>
    <property type="match status" value="1"/>
</dbReference>
<feature type="region of interest" description="Disordered" evidence="1">
    <location>
        <begin position="1"/>
        <end position="22"/>
    </location>
</feature>
<reference evidence="2" key="1">
    <citation type="submission" date="2018-01" db="EMBL/GenBank/DDBJ databases">
        <authorList>
            <person name="Mao J.F."/>
        </authorList>
    </citation>
    <scope>NUCLEOTIDE SEQUENCE</scope>
    <source>
        <strain evidence="2">Huo1</strain>
        <tissue evidence="2">Leaf</tissue>
    </source>
</reference>
<accession>A0A8X8XTR5</accession>
<name>A0A8X8XTR5_SALSN</name>
<evidence type="ECO:0000256" key="1">
    <source>
        <dbReference type="SAM" id="MobiDB-lite"/>
    </source>
</evidence>
<proteinExistence type="predicted"/>
<reference evidence="2" key="2">
    <citation type="submission" date="2020-08" db="EMBL/GenBank/DDBJ databases">
        <title>Plant Genome Project.</title>
        <authorList>
            <person name="Zhang R.-G."/>
        </authorList>
    </citation>
    <scope>NUCLEOTIDE SEQUENCE</scope>
    <source>
        <strain evidence="2">Huo1</strain>
        <tissue evidence="2">Leaf</tissue>
    </source>
</reference>
<evidence type="ECO:0000313" key="3">
    <source>
        <dbReference type="Proteomes" id="UP000298416"/>
    </source>
</evidence>
<evidence type="ECO:0000313" key="2">
    <source>
        <dbReference type="EMBL" id="KAG6418599.1"/>
    </source>
</evidence>
<keyword evidence="3" id="KW-1185">Reference proteome</keyword>
<protein>
    <recommendedName>
        <fullName evidence="4">Membrane-associated kinase regulator 4</fullName>
    </recommendedName>
</protein>
<sequence length="296" mass="33620">MLQNLHNSYSDSSTTSSSSQEDDYIDMEVEIDYYHYHHHQSLDNHSSIFNQSSNNEFEFQQSFSSSSDRDPYATTSSADELFYMGKLLPLHLPPRLEMVHKILHSTTPFHNDDEPFSTPIATTPFESCNISPSESCEVSRELTSDDYKHILVNHDKKSWTRKTKMIKQSSSSPSSKIKWTSYIKSLFTKSSGCTSMSQHSATDVSKAKNEHIKNVAPFGQIKYNEDQRGRHRRSFSEAIKQLSKRKCSTSNLNVLALKRSIGSSSEVESPIQAAIAHCKRSHKAREERVSVCTSHV</sequence>